<feature type="domain" description="ABC transporter" evidence="4">
    <location>
        <begin position="6"/>
        <end position="248"/>
    </location>
</feature>
<dbReference type="PROSITE" id="PS50893">
    <property type="entry name" value="ABC_TRANSPORTER_2"/>
    <property type="match status" value="1"/>
</dbReference>
<dbReference type="STRING" id="1550241.MA03_04475"/>
<dbReference type="InterPro" id="IPR003593">
    <property type="entry name" value="AAA+_ATPase"/>
</dbReference>
<dbReference type="GO" id="GO:0005524">
    <property type="term" value="F:ATP binding"/>
    <property type="evidence" value="ECO:0007669"/>
    <property type="project" value="UniProtKB-KW"/>
</dbReference>
<dbReference type="GeneID" id="25401460"/>
<organism evidence="5 6">
    <name type="scientific">Infirmifilum uzonense</name>
    <dbReference type="NCBI Taxonomy" id="1550241"/>
    <lineage>
        <taxon>Archaea</taxon>
        <taxon>Thermoproteota</taxon>
        <taxon>Thermoprotei</taxon>
        <taxon>Thermofilales</taxon>
        <taxon>Thermofilaceae</taxon>
        <taxon>Infirmifilum</taxon>
    </lineage>
</organism>
<dbReference type="PATRIC" id="fig|1550241.5.peg.949"/>
<evidence type="ECO:0000313" key="6">
    <source>
        <dbReference type="Proteomes" id="UP000067434"/>
    </source>
</evidence>
<dbReference type="InterPro" id="IPR005670">
    <property type="entry name" value="PstB-like"/>
</dbReference>
<keyword evidence="6" id="KW-1185">Reference proteome</keyword>
<dbReference type="PANTHER" id="PTHR43423:SF1">
    <property type="entry name" value="ABC TRANSPORTER I FAMILY MEMBER 17"/>
    <property type="match status" value="1"/>
</dbReference>
<dbReference type="InterPro" id="IPR027417">
    <property type="entry name" value="P-loop_NTPase"/>
</dbReference>
<dbReference type="GO" id="GO:0016020">
    <property type="term" value="C:membrane"/>
    <property type="evidence" value="ECO:0007669"/>
    <property type="project" value="InterPro"/>
</dbReference>
<accession>A0A0F7FHC6</accession>
<dbReference type="EMBL" id="CP009961">
    <property type="protein sequence ID" value="AKG38683.1"/>
    <property type="molecule type" value="Genomic_DNA"/>
</dbReference>
<dbReference type="OrthoDB" id="31298at2157"/>
<dbReference type="Pfam" id="PF00005">
    <property type="entry name" value="ABC_tran"/>
    <property type="match status" value="1"/>
</dbReference>
<proteinExistence type="predicted"/>
<dbReference type="InterPro" id="IPR003439">
    <property type="entry name" value="ABC_transporter-like_ATP-bd"/>
</dbReference>
<protein>
    <submittedName>
        <fullName evidence="5">Phosphate ABC transporter ATP-binding protein</fullName>
    </submittedName>
</protein>
<dbReference type="Proteomes" id="UP000067434">
    <property type="component" value="Chromosome"/>
</dbReference>
<dbReference type="KEGG" id="thf:MA03_04475"/>
<evidence type="ECO:0000313" key="5">
    <source>
        <dbReference type="EMBL" id="AKG38683.1"/>
    </source>
</evidence>
<dbReference type="InterPro" id="IPR017871">
    <property type="entry name" value="ABC_transporter-like_CS"/>
</dbReference>
<dbReference type="Gene3D" id="3.40.50.300">
    <property type="entry name" value="P-loop containing nucleotide triphosphate hydrolases"/>
    <property type="match status" value="1"/>
</dbReference>
<keyword evidence="1" id="KW-0813">Transport</keyword>
<sequence>MSSVAVRLSNLNVWFGERQVLFNVNLSVPLNTVYAIMGPSGSGKSTILRVINKLILLRPESRVEGRVEVMGLDIYGDSVRPDQLARLTGMVFQTPNPFPHLSIYDNVAIGPRLHNTVKKSELDSLVRWALEKSALWDEVKDRLRDPASTLSGGQQQRLCIARALALKPRILLMDEPTANLDPVNAAKIEEVIRELSRDVTVIIVTHDPGQARRVANRAAILFMGRLVREGPLHSVLHDSYSQLIQRLTEEYAVQRGVSD</sequence>
<dbReference type="GO" id="GO:0005315">
    <property type="term" value="F:phosphate transmembrane transporter activity"/>
    <property type="evidence" value="ECO:0007669"/>
    <property type="project" value="InterPro"/>
</dbReference>
<dbReference type="AlphaFoldDB" id="A0A0F7FHC6"/>
<name>A0A0F7FHC6_9CREN</name>
<evidence type="ECO:0000256" key="1">
    <source>
        <dbReference type="ARBA" id="ARBA00022448"/>
    </source>
</evidence>
<dbReference type="SMART" id="SM00382">
    <property type="entry name" value="AAA"/>
    <property type="match status" value="1"/>
</dbReference>
<dbReference type="RefSeq" id="WP_052884127.1">
    <property type="nucleotide sequence ID" value="NZ_CP009961.1"/>
</dbReference>
<reference evidence="5 6" key="1">
    <citation type="journal article" date="2015" name="Stand. Genomic Sci.">
        <title>Complete genome sequence of and proposal of Thermofilum uzonense sp. nov. a novel hyperthermophilic crenarchaeon and emended description of the genus Thermofilum.</title>
        <authorList>
            <person name="Toshchakov S.V."/>
            <person name="Korzhenkov A.A."/>
            <person name="Samarov N.I."/>
            <person name="Mazunin I.O."/>
            <person name="Mozhey O.I."/>
            <person name="Shmyr I.S."/>
            <person name="Derbikova K.S."/>
            <person name="Taranov E.A."/>
            <person name="Dominova I.N."/>
            <person name="Bonch-Osmolovskaya E.A."/>
            <person name="Patrushev M.V."/>
            <person name="Podosokorskaya O.A."/>
            <person name="Kublanov I.V."/>
        </authorList>
    </citation>
    <scope>NUCLEOTIDE SEQUENCE [LARGE SCALE GENOMIC DNA]</scope>
    <source>
        <strain evidence="5 6">1807-2</strain>
    </source>
</reference>
<dbReference type="CDD" id="cd03260">
    <property type="entry name" value="ABC_PstB_phosphate_transporter"/>
    <property type="match status" value="1"/>
</dbReference>
<dbReference type="PROSITE" id="PS00211">
    <property type="entry name" value="ABC_TRANSPORTER_1"/>
    <property type="match status" value="1"/>
</dbReference>
<keyword evidence="2" id="KW-0547">Nucleotide-binding</keyword>
<evidence type="ECO:0000256" key="3">
    <source>
        <dbReference type="ARBA" id="ARBA00022840"/>
    </source>
</evidence>
<dbReference type="GO" id="GO:0016887">
    <property type="term" value="F:ATP hydrolysis activity"/>
    <property type="evidence" value="ECO:0007669"/>
    <property type="project" value="InterPro"/>
</dbReference>
<dbReference type="HOGENOM" id="CLU_000604_1_22_2"/>
<dbReference type="PANTHER" id="PTHR43423">
    <property type="entry name" value="ABC TRANSPORTER I FAMILY MEMBER 17"/>
    <property type="match status" value="1"/>
</dbReference>
<keyword evidence="3 5" id="KW-0067">ATP-binding</keyword>
<gene>
    <name evidence="5" type="ORF">MA03_04475</name>
</gene>
<evidence type="ECO:0000256" key="2">
    <source>
        <dbReference type="ARBA" id="ARBA00022741"/>
    </source>
</evidence>
<dbReference type="SUPFAM" id="SSF52540">
    <property type="entry name" value="P-loop containing nucleoside triphosphate hydrolases"/>
    <property type="match status" value="1"/>
</dbReference>
<evidence type="ECO:0000259" key="4">
    <source>
        <dbReference type="PROSITE" id="PS50893"/>
    </source>
</evidence>
<dbReference type="GO" id="GO:0035435">
    <property type="term" value="P:phosphate ion transmembrane transport"/>
    <property type="evidence" value="ECO:0007669"/>
    <property type="project" value="InterPro"/>
</dbReference>